<reference evidence="2" key="2">
    <citation type="journal article" date="2024" name="Plant">
        <title>Genomic evolution and insights into agronomic trait innovations of Sesamum species.</title>
        <authorList>
            <person name="Miao H."/>
            <person name="Wang L."/>
            <person name="Qu L."/>
            <person name="Liu H."/>
            <person name="Sun Y."/>
            <person name="Le M."/>
            <person name="Wang Q."/>
            <person name="Wei S."/>
            <person name="Zheng Y."/>
            <person name="Lin W."/>
            <person name="Duan Y."/>
            <person name="Cao H."/>
            <person name="Xiong S."/>
            <person name="Wang X."/>
            <person name="Wei L."/>
            <person name="Li C."/>
            <person name="Ma Q."/>
            <person name="Ju M."/>
            <person name="Zhao R."/>
            <person name="Li G."/>
            <person name="Mu C."/>
            <person name="Tian Q."/>
            <person name="Mei H."/>
            <person name="Zhang T."/>
            <person name="Gao T."/>
            <person name="Zhang H."/>
        </authorList>
    </citation>
    <scope>NUCLEOTIDE SEQUENCE</scope>
    <source>
        <strain evidence="2">G01</strain>
    </source>
</reference>
<evidence type="ECO:0000256" key="1">
    <source>
        <dbReference type="SAM" id="MobiDB-lite"/>
    </source>
</evidence>
<dbReference type="InterPro" id="IPR029063">
    <property type="entry name" value="SAM-dependent_MTases_sf"/>
</dbReference>
<organism evidence="2">
    <name type="scientific">Sesamum angustifolium</name>
    <dbReference type="NCBI Taxonomy" id="2727405"/>
    <lineage>
        <taxon>Eukaryota</taxon>
        <taxon>Viridiplantae</taxon>
        <taxon>Streptophyta</taxon>
        <taxon>Embryophyta</taxon>
        <taxon>Tracheophyta</taxon>
        <taxon>Spermatophyta</taxon>
        <taxon>Magnoliopsida</taxon>
        <taxon>eudicotyledons</taxon>
        <taxon>Gunneridae</taxon>
        <taxon>Pentapetalae</taxon>
        <taxon>asterids</taxon>
        <taxon>lamiids</taxon>
        <taxon>Lamiales</taxon>
        <taxon>Pedaliaceae</taxon>
        <taxon>Sesamum</taxon>
    </lineage>
</organism>
<name>A0AAW2L5D2_9LAMI</name>
<reference evidence="2" key="1">
    <citation type="submission" date="2020-06" db="EMBL/GenBank/DDBJ databases">
        <authorList>
            <person name="Li T."/>
            <person name="Hu X."/>
            <person name="Zhang T."/>
            <person name="Song X."/>
            <person name="Zhang H."/>
            <person name="Dai N."/>
            <person name="Sheng W."/>
            <person name="Hou X."/>
            <person name="Wei L."/>
        </authorList>
    </citation>
    <scope>NUCLEOTIDE SEQUENCE</scope>
    <source>
        <strain evidence="2">G01</strain>
        <tissue evidence="2">Leaf</tissue>
    </source>
</reference>
<dbReference type="PANTHER" id="PTHR47296">
    <property type="entry name" value="PROTEIN TIC 40, CHLOROPLASTIC"/>
    <property type="match status" value="1"/>
</dbReference>
<dbReference type="GO" id="GO:0009535">
    <property type="term" value="C:chloroplast thylakoid membrane"/>
    <property type="evidence" value="ECO:0007669"/>
    <property type="project" value="TreeGrafter"/>
</dbReference>
<proteinExistence type="predicted"/>
<comment type="caution">
    <text evidence="2">The sequence shown here is derived from an EMBL/GenBank/DDBJ whole genome shotgun (WGS) entry which is preliminary data.</text>
</comment>
<dbReference type="GO" id="GO:0009706">
    <property type="term" value="C:chloroplast inner membrane"/>
    <property type="evidence" value="ECO:0007669"/>
    <property type="project" value="TreeGrafter"/>
</dbReference>
<accession>A0AAW2L5D2</accession>
<gene>
    <name evidence="2" type="ORF">Sangu_2260800</name>
</gene>
<dbReference type="PANTHER" id="PTHR47296:SF1">
    <property type="entry name" value="PROTEIN TIC 40, CHLOROPLASTIC"/>
    <property type="match status" value="1"/>
</dbReference>
<evidence type="ECO:0000313" key="2">
    <source>
        <dbReference type="EMBL" id="KAL0314164.1"/>
    </source>
</evidence>
<dbReference type="Gene3D" id="3.40.50.150">
    <property type="entry name" value="Vaccinia Virus protein VP39"/>
    <property type="match status" value="1"/>
</dbReference>
<sequence length="328" mass="37161">MNAQNNPFGNAAFSPGSPFPFPPAAAPTSDTSRISTPVTAQAATVDVPATKVEDPPSIPVKENIEPRRNQRNLLLLMFPQKKHSRKLPLRAIKNRSRWIHQMIPNQFLKMAWEASQELVLQNVPPPLRCITEKLIYDGCFCNEFDSAYWYSKPSIVSGSFGENDGRSNSTKDGYLPEEMRNPATFKWMLQNPQYRQQLQDMLNLSSSNDILRNNMGGSPEWDSRMMDSLKSFDLSSPEVKQQFDAFRGIFEGNRPGKEYVLPRIHVYGFSKAQDPEFDFHERIRIALSEAALDVEMHRVRAVAPGKWMLCASFILPESVAYSKTGSNL</sequence>
<dbReference type="GO" id="GO:0009658">
    <property type="term" value="P:chloroplast organization"/>
    <property type="evidence" value="ECO:0007669"/>
    <property type="project" value="TreeGrafter"/>
</dbReference>
<feature type="region of interest" description="Disordered" evidence="1">
    <location>
        <begin position="1"/>
        <end position="38"/>
    </location>
</feature>
<dbReference type="GO" id="GO:0045037">
    <property type="term" value="P:protein import into chloroplast stroma"/>
    <property type="evidence" value="ECO:0007669"/>
    <property type="project" value="TreeGrafter"/>
</dbReference>
<dbReference type="EMBL" id="JACGWK010000015">
    <property type="protein sequence ID" value="KAL0314164.1"/>
    <property type="molecule type" value="Genomic_DNA"/>
</dbReference>
<dbReference type="AlphaFoldDB" id="A0AAW2L5D2"/>
<protein>
    <submittedName>
        <fullName evidence="2">tRNA (Guanine(37)-N1)-methyltransferase 1</fullName>
    </submittedName>
</protein>
<feature type="compositionally biased region" description="Polar residues" evidence="1">
    <location>
        <begin position="28"/>
        <end position="38"/>
    </location>
</feature>